<organism evidence="3 4">
    <name type="scientific">Acinetobacter guillouiae NIPH 991</name>
    <dbReference type="NCBI Taxonomy" id="1217656"/>
    <lineage>
        <taxon>Bacteria</taxon>
        <taxon>Pseudomonadati</taxon>
        <taxon>Pseudomonadota</taxon>
        <taxon>Gammaproteobacteria</taxon>
        <taxon>Moraxellales</taxon>
        <taxon>Moraxellaceae</taxon>
        <taxon>Acinetobacter</taxon>
    </lineage>
</organism>
<feature type="domain" description="Baseplate structural protein Gp10 C-terminal" evidence="2">
    <location>
        <begin position="189"/>
        <end position="311"/>
    </location>
</feature>
<comment type="caution">
    <text evidence="3">The sequence shown here is derived from an EMBL/GenBank/DDBJ whole genome shotgun (WGS) entry which is preliminary data.</text>
</comment>
<sequence>MTAYPLTPVRYRAFDKNGQPLIGGQVFAYEAGSTTNEKDTYSDKGMESLNTWPVILDDMGSASIYISGDYFFQVFDAEGNLIEEGDGIADAESIAQALIDGNSGSASNLEQRVTDLESARDEHTDQINDLLDTTADLQEQVKSEVETDRDAAIKAAVDAAKTALADVFQGKLDALEEQFGEDLEKVKIPIDGIYISLTNVDPKTILGYGSWLAISKGRAIVGLSDVAADPNWTKTVGSTFGEYDHILTKEELPKITAKAVKLQSMYWQYGPQKRPDEGFIPNWDEANSMSGEDKAHNTVQPSMVFAIWKRTA</sequence>
<dbReference type="PATRIC" id="fig|1217656.3.peg.4163"/>
<evidence type="ECO:0000313" key="4">
    <source>
        <dbReference type="Proteomes" id="UP000013148"/>
    </source>
</evidence>
<proteinExistence type="predicted"/>
<dbReference type="AlphaFoldDB" id="N8WU52"/>
<evidence type="ECO:0000259" key="2">
    <source>
        <dbReference type="Pfam" id="PF21939"/>
    </source>
</evidence>
<dbReference type="HOGENOM" id="CLU_890331_0_0_6"/>
<name>N8WU52_ACIGI</name>
<dbReference type="RefSeq" id="WP_004823280.1">
    <property type="nucleotide sequence ID" value="NZ_KB849456.1"/>
</dbReference>
<dbReference type="InterPro" id="IPR053827">
    <property type="entry name" value="Gp10_C"/>
</dbReference>
<evidence type="ECO:0000313" key="3">
    <source>
        <dbReference type="EMBL" id="ENV15496.1"/>
    </source>
</evidence>
<evidence type="ECO:0000256" key="1">
    <source>
        <dbReference type="SAM" id="Coils"/>
    </source>
</evidence>
<feature type="coiled-coil region" evidence="1">
    <location>
        <begin position="106"/>
        <end position="140"/>
    </location>
</feature>
<dbReference type="EMBL" id="APPJ01000014">
    <property type="protein sequence ID" value="ENV15496.1"/>
    <property type="molecule type" value="Genomic_DNA"/>
</dbReference>
<keyword evidence="1" id="KW-0175">Coiled coil</keyword>
<dbReference type="Pfam" id="PF21939">
    <property type="entry name" value="Gp10_C"/>
    <property type="match status" value="1"/>
</dbReference>
<protein>
    <recommendedName>
        <fullName evidence="2">Baseplate structural protein Gp10 C-terminal domain-containing protein</fullName>
    </recommendedName>
</protein>
<gene>
    <name evidence="3" type="ORF">F964_04222</name>
</gene>
<dbReference type="eggNOG" id="ENOG5033DX6">
    <property type="taxonomic scope" value="Bacteria"/>
</dbReference>
<dbReference type="Proteomes" id="UP000013148">
    <property type="component" value="Unassembled WGS sequence"/>
</dbReference>
<reference evidence="3 4" key="1">
    <citation type="submission" date="2013-02" db="EMBL/GenBank/DDBJ databases">
        <title>The Genome Sequence of Acinetobacter guillouiae NIPH 991.</title>
        <authorList>
            <consortium name="The Broad Institute Genome Sequencing Platform"/>
            <consortium name="The Broad Institute Genome Sequencing Center for Infectious Disease"/>
            <person name="Cerqueira G."/>
            <person name="Feldgarden M."/>
            <person name="Courvalin P."/>
            <person name="Perichon B."/>
            <person name="Grillot-Courvalin C."/>
            <person name="Clermont D."/>
            <person name="Rocha E."/>
            <person name="Yoon E.-J."/>
            <person name="Nemec A."/>
            <person name="Walker B."/>
            <person name="Young S.K."/>
            <person name="Zeng Q."/>
            <person name="Gargeya S."/>
            <person name="Fitzgerald M."/>
            <person name="Haas B."/>
            <person name="Abouelleil A."/>
            <person name="Alvarado L."/>
            <person name="Arachchi H.M."/>
            <person name="Berlin A.M."/>
            <person name="Chapman S.B."/>
            <person name="Dewar J."/>
            <person name="Goldberg J."/>
            <person name="Griggs A."/>
            <person name="Gujja S."/>
            <person name="Hansen M."/>
            <person name="Howarth C."/>
            <person name="Imamovic A."/>
            <person name="Larimer J."/>
            <person name="McCowan C."/>
            <person name="Murphy C."/>
            <person name="Neiman D."/>
            <person name="Pearson M."/>
            <person name="Priest M."/>
            <person name="Roberts A."/>
            <person name="Saif S."/>
            <person name="Shea T."/>
            <person name="Sisk P."/>
            <person name="Sykes S."/>
            <person name="Wortman J."/>
            <person name="Nusbaum C."/>
            <person name="Birren B."/>
        </authorList>
    </citation>
    <scope>NUCLEOTIDE SEQUENCE [LARGE SCALE GENOMIC DNA]</scope>
    <source>
        <strain evidence="3 4">NIPH 991</strain>
    </source>
</reference>
<accession>N8WU52</accession>
<keyword evidence="4" id="KW-1185">Reference proteome</keyword>